<evidence type="ECO:0000256" key="5">
    <source>
        <dbReference type="RuleBase" id="RU003693"/>
    </source>
</evidence>
<dbReference type="InterPro" id="IPR004839">
    <property type="entry name" value="Aminotransferase_I/II_large"/>
</dbReference>
<dbReference type="NCBIfam" id="NF005394">
    <property type="entry name" value="PRK06939.1"/>
    <property type="match status" value="1"/>
</dbReference>
<protein>
    <submittedName>
        <fullName evidence="7">Glycine C-acetyltransferase</fullName>
        <ecNumber evidence="7">2.3.1.29</ecNumber>
    </submittedName>
</protein>
<dbReference type="EC" id="2.3.1.29" evidence="7"/>
<proteinExistence type="inferred from homology"/>
<dbReference type="InterPro" id="IPR010962">
    <property type="entry name" value="AONS_Archaea/Firmicutes"/>
</dbReference>
<sequence>MGEADPTAFFKTDVDDLKTKNLDWKIRELQGPSTPRAIVDGREVIVLCSNNYLGLSNHSRLKKAAIAAVKKYGAGSGSVRAIAGTMDLHNNLEKKIAEFKHCESSLYFQTGFAANAGVLAQLAGEGDLIISDELNHGSIIDGVRLTKAERKVYTHKNTAELKKLLEEAHGKYRRILIITDGVFSMDGDIAPLPEISKLAKQFNAITYVDDAHGEGVLGEGGRGAVNHFGLEGKIDIEMGTFSKAFGVVGGYVAGNKYLREWALNKSRSWLLSGSAPPAVVAACIAAIELLQEKPQIVKKLWRNTRYYKKALKKLGFDIGVSETPITPLMLGESKTAQDFAAELLKEGVFTIPIFFPMVAQGKARIRTMPTAAHNKEILDEAISKFEKVGKRLGVI</sequence>
<keyword evidence="7" id="KW-0012">Acyltransferase</keyword>
<dbReference type="AlphaFoldDB" id="A0A832XI96"/>
<dbReference type="EMBL" id="DVAB01000023">
    <property type="protein sequence ID" value="HIK00456.1"/>
    <property type="molecule type" value="Genomic_DNA"/>
</dbReference>
<dbReference type="NCBIfam" id="TIGR01825">
    <property type="entry name" value="gly_Cac_T_rel"/>
    <property type="match status" value="1"/>
</dbReference>
<keyword evidence="3 7" id="KW-0808">Transferase</keyword>
<dbReference type="SUPFAM" id="SSF53383">
    <property type="entry name" value="PLP-dependent transferases"/>
    <property type="match status" value="1"/>
</dbReference>
<dbReference type="InterPro" id="IPR001917">
    <property type="entry name" value="Aminotrans_II_pyridoxalP_BS"/>
</dbReference>
<evidence type="ECO:0000256" key="4">
    <source>
        <dbReference type="ARBA" id="ARBA00022898"/>
    </source>
</evidence>
<dbReference type="PROSITE" id="PS00599">
    <property type="entry name" value="AA_TRANSFER_CLASS_2"/>
    <property type="match status" value="1"/>
</dbReference>
<dbReference type="Gene3D" id="3.90.1150.10">
    <property type="entry name" value="Aspartate Aminotransferase, domain 1"/>
    <property type="match status" value="1"/>
</dbReference>
<comment type="cofactor">
    <cofactor evidence="1 5">
        <name>pyridoxal 5'-phosphate</name>
        <dbReference type="ChEBI" id="CHEBI:597326"/>
    </cofactor>
</comment>
<dbReference type="InterPro" id="IPR015422">
    <property type="entry name" value="PyrdxlP-dep_Trfase_small"/>
</dbReference>
<evidence type="ECO:0000256" key="2">
    <source>
        <dbReference type="ARBA" id="ARBA00011738"/>
    </source>
</evidence>
<dbReference type="Proteomes" id="UP000646946">
    <property type="component" value="Unassembled WGS sequence"/>
</dbReference>
<evidence type="ECO:0000259" key="6">
    <source>
        <dbReference type="Pfam" id="PF00155"/>
    </source>
</evidence>
<comment type="subunit">
    <text evidence="2">Homodimer.</text>
</comment>
<comment type="similarity">
    <text evidence="5">Belongs to the class-II pyridoxal-phosphate-dependent aminotransferase family.</text>
</comment>
<name>A0A832XI96_9ARCH</name>
<dbReference type="InterPro" id="IPR015421">
    <property type="entry name" value="PyrdxlP-dep_Trfase_major"/>
</dbReference>
<evidence type="ECO:0000256" key="3">
    <source>
        <dbReference type="ARBA" id="ARBA00022679"/>
    </source>
</evidence>
<dbReference type="InterPro" id="IPR050087">
    <property type="entry name" value="AON_synthase_class-II"/>
</dbReference>
<evidence type="ECO:0000313" key="8">
    <source>
        <dbReference type="Proteomes" id="UP000646946"/>
    </source>
</evidence>
<gene>
    <name evidence="7" type="ORF">H1016_02870</name>
</gene>
<dbReference type="PANTHER" id="PTHR13693:SF3">
    <property type="entry name" value="LD36009P"/>
    <property type="match status" value="1"/>
</dbReference>
<dbReference type="FunFam" id="3.40.640.10:FF:000006">
    <property type="entry name" value="5-aminolevulinate synthase, mitochondrial"/>
    <property type="match status" value="1"/>
</dbReference>
<organism evidence="7 8">
    <name type="scientific">Candidatus Naiadarchaeum limnaeum</name>
    <dbReference type="NCBI Taxonomy" id="2756139"/>
    <lineage>
        <taxon>Archaea</taxon>
        <taxon>Candidatus Undinarchaeota</taxon>
        <taxon>Candidatus Undinarchaeia</taxon>
        <taxon>Candidatus Naiadarchaeales</taxon>
        <taxon>Candidatus Naiadarchaeaceae</taxon>
        <taxon>Candidatus Naiadarchaeum</taxon>
    </lineage>
</organism>
<dbReference type="CDD" id="cd06454">
    <property type="entry name" value="KBL_like"/>
    <property type="match status" value="1"/>
</dbReference>
<dbReference type="GO" id="GO:0008890">
    <property type="term" value="F:glycine C-acetyltransferase activity"/>
    <property type="evidence" value="ECO:0007669"/>
    <property type="project" value="UniProtKB-EC"/>
</dbReference>
<comment type="caution">
    <text evidence="7">The sequence shown here is derived from an EMBL/GenBank/DDBJ whole genome shotgun (WGS) entry which is preliminary data.</text>
</comment>
<dbReference type="InterPro" id="IPR015424">
    <property type="entry name" value="PyrdxlP-dep_Trfase"/>
</dbReference>
<dbReference type="GO" id="GO:0030170">
    <property type="term" value="F:pyridoxal phosphate binding"/>
    <property type="evidence" value="ECO:0007669"/>
    <property type="project" value="InterPro"/>
</dbReference>
<dbReference type="Pfam" id="PF00155">
    <property type="entry name" value="Aminotran_1_2"/>
    <property type="match status" value="1"/>
</dbReference>
<evidence type="ECO:0000313" key="7">
    <source>
        <dbReference type="EMBL" id="HIK00456.1"/>
    </source>
</evidence>
<keyword evidence="8" id="KW-1185">Reference proteome</keyword>
<dbReference type="PANTHER" id="PTHR13693">
    <property type="entry name" value="CLASS II AMINOTRANSFERASE/8-AMINO-7-OXONONANOATE SYNTHASE"/>
    <property type="match status" value="1"/>
</dbReference>
<evidence type="ECO:0000256" key="1">
    <source>
        <dbReference type="ARBA" id="ARBA00001933"/>
    </source>
</evidence>
<reference evidence="7 8" key="1">
    <citation type="journal article" name="Nat. Commun.">
        <title>Undinarchaeota illuminate DPANN phylogeny and the impact of gene transfer on archaeal evolution.</title>
        <authorList>
            <person name="Dombrowski N."/>
            <person name="Williams T.A."/>
            <person name="Sun J."/>
            <person name="Woodcroft B.J."/>
            <person name="Lee J.H."/>
            <person name="Minh B.Q."/>
            <person name="Rinke C."/>
            <person name="Spang A."/>
        </authorList>
    </citation>
    <scope>NUCLEOTIDE SEQUENCE [LARGE SCALE GENOMIC DNA]</scope>
    <source>
        <strain evidence="7">MAG_bin1129</strain>
    </source>
</reference>
<keyword evidence="4 5" id="KW-0663">Pyridoxal phosphate</keyword>
<dbReference type="Gene3D" id="3.40.640.10">
    <property type="entry name" value="Type I PLP-dependent aspartate aminotransferase-like (Major domain)"/>
    <property type="match status" value="1"/>
</dbReference>
<accession>A0A832XI96</accession>
<feature type="domain" description="Aminotransferase class I/classII large" evidence="6">
    <location>
        <begin position="43"/>
        <end position="384"/>
    </location>
</feature>